<evidence type="ECO:0000256" key="7">
    <source>
        <dbReference type="ARBA" id="ARBA00023136"/>
    </source>
</evidence>
<feature type="transmembrane region" description="Helical" evidence="8">
    <location>
        <begin position="104"/>
        <end position="123"/>
    </location>
</feature>
<keyword evidence="4 8" id="KW-1003">Cell membrane</keyword>
<feature type="transmembrane region" description="Helical" evidence="8">
    <location>
        <begin position="187"/>
        <end position="206"/>
    </location>
</feature>
<proteinExistence type="inferred from homology"/>
<feature type="transmembrane region" description="Helical" evidence="8">
    <location>
        <begin position="78"/>
        <end position="99"/>
    </location>
</feature>
<comment type="similarity">
    <text evidence="2 8">Belongs to the 4-toluene sulfonate uptake permease (TSUP) (TC 2.A.102) family.</text>
</comment>
<evidence type="ECO:0000256" key="4">
    <source>
        <dbReference type="ARBA" id="ARBA00022475"/>
    </source>
</evidence>
<comment type="caution">
    <text evidence="9">The sequence shown here is derived from an EMBL/GenBank/DDBJ whole genome shotgun (WGS) entry which is preliminary data.</text>
</comment>
<dbReference type="PANTHER" id="PTHR30269">
    <property type="entry name" value="TRANSMEMBRANE PROTEIN YFCA"/>
    <property type="match status" value="1"/>
</dbReference>
<evidence type="ECO:0000313" key="9">
    <source>
        <dbReference type="EMBL" id="GAA4250995.1"/>
    </source>
</evidence>
<sequence length="259" mass="26273">MNLADIALLSVAGLAAGTVNAIAGGGSLITFPALIATGLPPVAANVTNSTSVFPGYAASVYGSRTDLADLARDGSRRLLVSLAPTAVVAAGLGCALLLLTPAKAFDVVVPFLVLGATAVLAFQDRLRRLVGHPREMSGRRQAFGLHGMVFLGSLYGGYFGAALGVMLVAAIGLVLDQSMARISALKNVVSALGGLVTVLAFALFGPVDWADVAVVAPAALVGGYVGARLARRLPSAVLKALIVVFGTAVGLVLFYRAFL</sequence>
<keyword evidence="3" id="KW-0813">Transport</keyword>
<dbReference type="InterPro" id="IPR052017">
    <property type="entry name" value="TSUP"/>
</dbReference>
<feature type="transmembrane region" description="Helical" evidence="8">
    <location>
        <begin position="237"/>
        <end position="258"/>
    </location>
</feature>
<evidence type="ECO:0000256" key="6">
    <source>
        <dbReference type="ARBA" id="ARBA00022989"/>
    </source>
</evidence>
<keyword evidence="10" id="KW-1185">Reference proteome</keyword>
<accession>A0ABP8DA87</accession>
<evidence type="ECO:0000256" key="8">
    <source>
        <dbReference type="RuleBase" id="RU363041"/>
    </source>
</evidence>
<reference evidence="10" key="1">
    <citation type="journal article" date="2019" name="Int. J. Syst. Evol. Microbiol.">
        <title>The Global Catalogue of Microorganisms (GCM) 10K type strain sequencing project: providing services to taxonomists for standard genome sequencing and annotation.</title>
        <authorList>
            <consortium name="The Broad Institute Genomics Platform"/>
            <consortium name="The Broad Institute Genome Sequencing Center for Infectious Disease"/>
            <person name="Wu L."/>
            <person name="Ma J."/>
        </authorList>
    </citation>
    <scope>NUCLEOTIDE SEQUENCE [LARGE SCALE GENOMIC DNA]</scope>
    <source>
        <strain evidence="10">JCM 17441</strain>
    </source>
</reference>
<evidence type="ECO:0000256" key="5">
    <source>
        <dbReference type="ARBA" id="ARBA00022692"/>
    </source>
</evidence>
<dbReference type="Proteomes" id="UP001500620">
    <property type="component" value="Unassembled WGS sequence"/>
</dbReference>
<comment type="subcellular location">
    <subcellularLocation>
        <location evidence="1 8">Cell membrane</location>
        <topology evidence="1 8">Multi-pass membrane protein</topology>
    </subcellularLocation>
</comment>
<evidence type="ECO:0000256" key="2">
    <source>
        <dbReference type="ARBA" id="ARBA00009142"/>
    </source>
</evidence>
<evidence type="ECO:0000256" key="1">
    <source>
        <dbReference type="ARBA" id="ARBA00004651"/>
    </source>
</evidence>
<dbReference type="InterPro" id="IPR002781">
    <property type="entry name" value="TM_pro_TauE-like"/>
</dbReference>
<evidence type="ECO:0000256" key="3">
    <source>
        <dbReference type="ARBA" id="ARBA00022448"/>
    </source>
</evidence>
<organism evidence="9 10">
    <name type="scientific">Dactylosporangium darangshiense</name>
    <dbReference type="NCBI Taxonomy" id="579108"/>
    <lineage>
        <taxon>Bacteria</taxon>
        <taxon>Bacillati</taxon>
        <taxon>Actinomycetota</taxon>
        <taxon>Actinomycetes</taxon>
        <taxon>Micromonosporales</taxon>
        <taxon>Micromonosporaceae</taxon>
        <taxon>Dactylosporangium</taxon>
    </lineage>
</organism>
<gene>
    <name evidence="9" type="ORF">GCM10022255_041910</name>
</gene>
<keyword evidence="5 8" id="KW-0812">Transmembrane</keyword>
<dbReference type="RefSeq" id="WP_345128784.1">
    <property type="nucleotide sequence ID" value="NZ_BAABAT010000010.1"/>
</dbReference>
<evidence type="ECO:0000313" key="10">
    <source>
        <dbReference type="Proteomes" id="UP001500620"/>
    </source>
</evidence>
<name>A0ABP8DA87_9ACTN</name>
<protein>
    <recommendedName>
        <fullName evidence="8">Probable membrane transporter protein</fullName>
    </recommendedName>
</protein>
<keyword evidence="7 8" id="KW-0472">Membrane</keyword>
<keyword evidence="6 8" id="KW-1133">Transmembrane helix</keyword>
<feature type="transmembrane region" description="Helical" evidence="8">
    <location>
        <begin position="212"/>
        <end position="230"/>
    </location>
</feature>
<dbReference type="Pfam" id="PF01925">
    <property type="entry name" value="TauE"/>
    <property type="match status" value="1"/>
</dbReference>
<feature type="transmembrane region" description="Helical" evidence="8">
    <location>
        <begin position="143"/>
        <end position="175"/>
    </location>
</feature>
<dbReference type="EMBL" id="BAABAT010000010">
    <property type="protein sequence ID" value="GAA4250995.1"/>
    <property type="molecule type" value="Genomic_DNA"/>
</dbReference>
<dbReference type="PANTHER" id="PTHR30269:SF0">
    <property type="entry name" value="MEMBRANE TRANSPORTER PROTEIN YFCA-RELATED"/>
    <property type="match status" value="1"/>
</dbReference>